<organism evidence="1 2">
    <name type="scientific">Ascaris lumbricoides</name>
    <name type="common">Giant roundworm</name>
    <dbReference type="NCBI Taxonomy" id="6252"/>
    <lineage>
        <taxon>Eukaryota</taxon>
        <taxon>Metazoa</taxon>
        <taxon>Ecdysozoa</taxon>
        <taxon>Nematoda</taxon>
        <taxon>Chromadorea</taxon>
        <taxon>Rhabditida</taxon>
        <taxon>Spirurina</taxon>
        <taxon>Ascaridomorpha</taxon>
        <taxon>Ascaridoidea</taxon>
        <taxon>Ascarididae</taxon>
        <taxon>Ascaris</taxon>
    </lineage>
</organism>
<name>A0A0M3IG87_ASCLU</name>
<accession>A0A0M3IG87</accession>
<evidence type="ECO:0000313" key="2">
    <source>
        <dbReference type="WBParaSite" id="ALUE_0001728601-mRNA-1"/>
    </source>
</evidence>
<dbReference type="Proteomes" id="UP000036681">
    <property type="component" value="Unplaced"/>
</dbReference>
<dbReference type="WBParaSite" id="ALUE_0001728601-mRNA-1">
    <property type="protein sequence ID" value="ALUE_0001728601-mRNA-1"/>
    <property type="gene ID" value="ALUE_0001728601"/>
</dbReference>
<keyword evidence="1" id="KW-1185">Reference proteome</keyword>
<protein>
    <submittedName>
        <fullName evidence="2">Secreted protein</fullName>
    </submittedName>
</protein>
<evidence type="ECO:0000313" key="1">
    <source>
        <dbReference type="Proteomes" id="UP000036681"/>
    </source>
</evidence>
<proteinExistence type="predicted"/>
<dbReference type="AlphaFoldDB" id="A0A0M3IG87"/>
<sequence length="68" mass="7527">MSISTLSLFHISGLSTAIVKHQLGTSVAPECLKDQAGTEEAKCESPAEYPLNQVTLLQYYAVQREWRS</sequence>
<reference evidence="2" key="1">
    <citation type="submission" date="2017-02" db="UniProtKB">
        <authorList>
            <consortium name="WormBaseParasite"/>
        </authorList>
    </citation>
    <scope>IDENTIFICATION</scope>
</reference>